<feature type="domain" description="Response regulatory" evidence="2">
    <location>
        <begin position="122"/>
        <end position="242"/>
    </location>
</feature>
<dbReference type="OrthoDB" id="9652at2157"/>
<dbReference type="EMBL" id="CP011070">
    <property type="protein sequence ID" value="AJW71341.1"/>
    <property type="molecule type" value="Genomic_DNA"/>
</dbReference>
<dbReference type="STRING" id="1580092.NADRNF5_1661"/>
<dbReference type="PANTHER" id="PTHR44591">
    <property type="entry name" value="STRESS RESPONSE REGULATOR PROTEIN 1"/>
    <property type="match status" value="1"/>
</dbReference>
<dbReference type="Gene3D" id="3.40.50.2300">
    <property type="match status" value="1"/>
</dbReference>
<gene>
    <name evidence="3" type="ORF">NADRNF5_1661</name>
</gene>
<dbReference type="RefSeq" id="WP_048117051.1">
    <property type="nucleotide sequence ID" value="NZ_CP011070.1"/>
</dbReference>
<reference evidence="3 4" key="2">
    <citation type="journal article" date="2016" name="ISME J.">
        <title>Physiological and genomic characterization of two novel marine thaumarchaeal strains indicates niche differentiation.</title>
        <authorList>
            <person name="Bayer B."/>
            <person name="Vojvoda J."/>
            <person name="Offre P."/>
            <person name="Alves R.J."/>
            <person name="Elisabeth N.H."/>
            <person name="Garcia J.A."/>
            <person name="Volland J.M."/>
            <person name="Srivastava A."/>
            <person name="Schleper C."/>
            <person name="Herndl G.J."/>
        </authorList>
    </citation>
    <scope>NUCLEOTIDE SEQUENCE [LARGE SCALE GENOMIC DNA]</scope>
    <source>
        <strain evidence="3 4">NF5</strain>
    </source>
</reference>
<dbReference type="SMART" id="SM00448">
    <property type="entry name" value="REC"/>
    <property type="match status" value="1"/>
</dbReference>
<dbReference type="InterPro" id="IPR050595">
    <property type="entry name" value="Bact_response_regulator"/>
</dbReference>
<dbReference type="SUPFAM" id="SSF48452">
    <property type="entry name" value="TPR-like"/>
    <property type="match status" value="1"/>
</dbReference>
<proteinExistence type="predicted"/>
<keyword evidence="1" id="KW-0597">Phosphoprotein</keyword>
<evidence type="ECO:0000259" key="2">
    <source>
        <dbReference type="PROSITE" id="PS50110"/>
    </source>
</evidence>
<name>A0A0D5C3R8_9ARCH</name>
<protein>
    <submittedName>
        <fullName evidence="3">Response regulator receiver and ANTAR domain-containing protein</fullName>
    </submittedName>
</protein>
<accession>A0A0D5C3R8</accession>
<dbReference type="InterPro" id="IPR011990">
    <property type="entry name" value="TPR-like_helical_dom_sf"/>
</dbReference>
<dbReference type="PANTHER" id="PTHR44591:SF3">
    <property type="entry name" value="RESPONSE REGULATORY DOMAIN-CONTAINING PROTEIN"/>
    <property type="match status" value="1"/>
</dbReference>
<dbReference type="InterPro" id="IPR001789">
    <property type="entry name" value="Sig_transdc_resp-reg_receiver"/>
</dbReference>
<dbReference type="AlphaFoldDB" id="A0A0D5C3R8"/>
<dbReference type="CDD" id="cd00156">
    <property type="entry name" value="REC"/>
    <property type="match status" value="1"/>
</dbReference>
<reference evidence="4" key="1">
    <citation type="submission" date="2015-03" db="EMBL/GenBank/DDBJ databases">
        <title>Characterization of two novel Thaumarchaeota isolated from the Northern Adriatic Sea.</title>
        <authorList>
            <person name="Bayer B."/>
            <person name="Vojvoda J."/>
            <person name="Offre P."/>
            <person name="Srivastava A."/>
            <person name="Elisabeth N."/>
            <person name="Garcia J.A.L."/>
            <person name="Schleper C."/>
            <person name="Herndl G.J."/>
        </authorList>
    </citation>
    <scope>NUCLEOTIDE SEQUENCE [LARGE SCALE GENOMIC DNA]</scope>
    <source>
        <strain evidence="4">NF5</strain>
    </source>
</reference>
<dbReference type="SUPFAM" id="SSF52172">
    <property type="entry name" value="CheY-like"/>
    <property type="match status" value="1"/>
</dbReference>
<dbReference type="GeneID" id="24820833"/>
<dbReference type="InterPro" id="IPR011006">
    <property type="entry name" value="CheY-like_superfamily"/>
</dbReference>
<dbReference type="Proteomes" id="UP000032408">
    <property type="component" value="Chromosome"/>
</dbReference>
<organism evidence="3 4">
    <name type="scientific">Nitrosopumilus adriaticus</name>
    <dbReference type="NCBI Taxonomy" id="1580092"/>
    <lineage>
        <taxon>Archaea</taxon>
        <taxon>Nitrososphaerota</taxon>
        <taxon>Nitrososphaeria</taxon>
        <taxon>Nitrosopumilales</taxon>
        <taxon>Nitrosopumilaceae</taxon>
        <taxon>Nitrosopumilus</taxon>
    </lineage>
</organism>
<dbReference type="Pfam" id="PF00072">
    <property type="entry name" value="Response_reg"/>
    <property type="match status" value="1"/>
</dbReference>
<dbReference type="HOGENOM" id="CLU_1113832_0_0_2"/>
<keyword evidence="4" id="KW-1185">Reference proteome</keyword>
<evidence type="ECO:0000313" key="3">
    <source>
        <dbReference type="EMBL" id="AJW71341.1"/>
    </source>
</evidence>
<evidence type="ECO:0000256" key="1">
    <source>
        <dbReference type="ARBA" id="ARBA00022553"/>
    </source>
</evidence>
<dbReference type="PROSITE" id="PS50110">
    <property type="entry name" value="RESPONSE_REGULATORY"/>
    <property type="match status" value="1"/>
</dbReference>
<evidence type="ECO:0000313" key="4">
    <source>
        <dbReference type="Proteomes" id="UP000032408"/>
    </source>
</evidence>
<dbReference type="GO" id="GO:0000160">
    <property type="term" value="P:phosphorelay signal transduction system"/>
    <property type="evidence" value="ECO:0007669"/>
    <property type="project" value="InterPro"/>
</dbReference>
<sequence>MTIKINCEIALTHLKNKQFITAYNLFLDQAESLKKSEHLKSALLYMLASECKKRQGKDFENEIKEAGSLFVKYSKLENSENVKGALLCASKCYLLLGEFDKAKDVYQKAKMIIPTKIQVTRPIAIIDDSKSVAMKLKSYLEKLGYSEIHIFENGKDSIKGCKKLFSENKLPIVLLDMGLPDLEGDVVASKLLKDNLQLQIIVITADEKNTSRVNKTISSGVSAFIQKPFTLDELKKSIDIAESEYTLLQ</sequence>
<dbReference type="KEGG" id="nin:NADRNF5_1661"/>